<dbReference type="EMBL" id="ACDY02000003">
    <property type="protein sequence ID" value="EEZ72258.1"/>
    <property type="molecule type" value="Genomic_DNA"/>
</dbReference>
<protein>
    <submittedName>
        <fullName evidence="1">Uncharacterized protein</fullName>
    </submittedName>
</protein>
<reference evidence="1 2" key="1">
    <citation type="submission" date="2009-10" db="EMBL/GenBank/DDBJ databases">
        <authorList>
            <person name="Weinstock G."/>
            <person name="Sodergren E."/>
            <person name="Clifton S."/>
            <person name="Fulton L."/>
            <person name="Fulton B."/>
            <person name="Courtney L."/>
            <person name="Fronick C."/>
            <person name="Harrison M."/>
            <person name="Strong C."/>
            <person name="Farmer C."/>
            <person name="Delahaunty K."/>
            <person name="Markovic C."/>
            <person name="Hall O."/>
            <person name="Minx P."/>
            <person name="Tomlinson C."/>
            <person name="Mitreva M."/>
            <person name="Nelson J."/>
            <person name="Hou S."/>
            <person name="Wollam A."/>
            <person name="Pepin K.H."/>
            <person name="Johnson M."/>
            <person name="Bhonagiri V."/>
            <person name="Nash W.E."/>
            <person name="Warren W."/>
            <person name="Chinwalla A."/>
            <person name="Mardis E.R."/>
            <person name="Wilson R.K."/>
        </authorList>
    </citation>
    <scope>NUCLEOTIDE SEQUENCE [LARGE SCALE GENOMIC DNA]</scope>
    <source>
        <strain evidence="1 2">ATCC 14685</strain>
    </source>
</reference>
<gene>
    <name evidence="1" type="ORF">NEICINOT_03660</name>
</gene>
<dbReference type="AlphaFoldDB" id="D0W1Y2"/>
<organism evidence="1 2">
    <name type="scientific">Neisseria cinerea ATCC 14685</name>
    <dbReference type="NCBI Taxonomy" id="546262"/>
    <lineage>
        <taxon>Bacteria</taxon>
        <taxon>Pseudomonadati</taxon>
        <taxon>Pseudomonadota</taxon>
        <taxon>Betaproteobacteria</taxon>
        <taxon>Neisseriales</taxon>
        <taxon>Neisseriaceae</taxon>
        <taxon>Neisseria</taxon>
    </lineage>
</organism>
<comment type="caution">
    <text evidence="1">The sequence shown here is derived from an EMBL/GenBank/DDBJ whole genome shotgun (WGS) entry which is preliminary data.</text>
</comment>
<proteinExistence type="predicted"/>
<name>D0W1Y2_NEICI</name>
<evidence type="ECO:0000313" key="2">
    <source>
        <dbReference type="Proteomes" id="UP000003294"/>
    </source>
</evidence>
<evidence type="ECO:0000313" key="1">
    <source>
        <dbReference type="EMBL" id="EEZ72258.1"/>
    </source>
</evidence>
<accession>D0W1Y2</accession>
<dbReference type="Proteomes" id="UP000003294">
    <property type="component" value="Unassembled WGS sequence"/>
</dbReference>
<sequence>MPSESGRRQLKGEYCNRFGLNLFRCYFTARNLFKCANGFLFE</sequence>